<dbReference type="EMBL" id="MCGE01000003">
    <property type="protein sequence ID" value="ORZ23222.1"/>
    <property type="molecule type" value="Genomic_DNA"/>
</dbReference>
<feature type="transmembrane region" description="Helical" evidence="13">
    <location>
        <begin position="860"/>
        <end position="882"/>
    </location>
</feature>
<feature type="transmembrane region" description="Helical" evidence="13">
    <location>
        <begin position="894"/>
        <end position="913"/>
    </location>
</feature>
<feature type="transmembrane region" description="Helical" evidence="13">
    <location>
        <begin position="789"/>
        <end position="807"/>
    </location>
</feature>
<dbReference type="Pfam" id="PF01663">
    <property type="entry name" value="Phosphodiest"/>
    <property type="match status" value="1"/>
</dbReference>
<comment type="caution">
    <text evidence="13">Lacks conserved residue(s) required for the propagation of feature annotation.</text>
</comment>
<evidence type="ECO:0000256" key="13">
    <source>
        <dbReference type="RuleBase" id="RU367138"/>
    </source>
</evidence>
<evidence type="ECO:0000256" key="6">
    <source>
        <dbReference type="ARBA" id="ARBA00022679"/>
    </source>
</evidence>
<comment type="similarity">
    <text evidence="3 13">Belongs to the PIGG/PIGN/PIGO family. PIGN subfamily.</text>
</comment>
<sequence>MLLFFSLSSFIKTPMLSQETLLVIGVVFHIVYLFSIFDIYFTSPLVHNLEYHQSPLAPPAERVVLIVADGLRADKLFELDANGSSRAPYLRGIIKEQGAWGISHTRLPTKTRPGHVAIISGFYEDIGAIPSRWSMDPVHFDSVFNQSRHTWSFGSPDILPMFQHEASDSTRVDVFVYPSDFEVFTGDASYLDTWVFDHVKTLFQNASSSQANTLNQQLRQDKNVFFLHLLGLDTNGHAHRPYSKEYYNNIGLVDRGIKEMVDLFESFYGYDNKTSYIFTADHGMNNRGAHGDGHLENTRTPIIAWGAGIRATSLSSESDPISSAWKLDQYRRQDILQADIAPLMAHLIGIPYPVNSVGQLPLSYLDADHHSKAEAAFANARTILAEYEMKRDVKKDHELIFKPFRGLSGEHSPQSYVNTIQQLINSHEYVRAEELSRHLIKLSIEGLQYFQTYNWVFLRIIITAGFVGWCFYCLEFVLRLYSISCSPVIGSSRTSNMVHAISLLVYFALAGIIWVQKMPSLYYAYAFFPVFFWNHIVQCLGTFQISGSQVISAGYCKPVGIVVGIALTLEALVYSFFVRELLSVIFILISFWPLVTHTVLKRNKNLLSVAWTICCYCTSIFTALPVEMDANIMLVVYGGLLGLVLGLFSVLSLHLNKRIDKQSILLLLAQLATNGLSIALVYLTVIDEEKLSLRNQISNWVTVCTASIYPFIYLGKSNQDYLGRLLTICFSLAPLMTLLSTSYEMLFYVCLCATLLTWLEMERELYRKNSTTIKLLSVRTLQSGDIRRALFFLFFINISFFGTGNVASLGSFTLESVYRFVTVYNSFLMGTLLIVKVLVPFVVIASVFGVLTVSLDLSPFSLFLCVVTITDIQTIHFFYLVSDHGDWLTIGTNISHFCIAELFAIFIIILFLLSRWLVGHVSSSAAQPSHYLYLHY</sequence>
<dbReference type="Gene3D" id="3.40.720.10">
    <property type="entry name" value="Alkaline Phosphatase, subunit A"/>
    <property type="match status" value="1"/>
</dbReference>
<dbReference type="InterPro" id="IPR017852">
    <property type="entry name" value="GPI_EtnP_transferase_1_C"/>
</dbReference>
<feature type="transmembrane region" description="Helical" evidence="13">
    <location>
        <begin position="745"/>
        <end position="761"/>
    </location>
</feature>
<dbReference type="OrthoDB" id="2748310at2759"/>
<evidence type="ECO:0000256" key="3">
    <source>
        <dbReference type="ARBA" id="ARBA00008400"/>
    </source>
</evidence>
<feature type="transmembrane region" description="Helical" evidence="13">
    <location>
        <begin position="522"/>
        <end position="543"/>
    </location>
</feature>
<evidence type="ECO:0000256" key="2">
    <source>
        <dbReference type="ARBA" id="ARBA00004687"/>
    </source>
</evidence>
<feature type="transmembrane region" description="Helical" evidence="13">
    <location>
        <begin position="498"/>
        <end position="516"/>
    </location>
</feature>
<dbReference type="GO" id="GO:0005789">
    <property type="term" value="C:endoplasmic reticulum membrane"/>
    <property type="evidence" value="ECO:0007669"/>
    <property type="project" value="UniProtKB-SubCell"/>
</dbReference>
<evidence type="ECO:0000256" key="5">
    <source>
        <dbReference type="ARBA" id="ARBA00022502"/>
    </source>
</evidence>
<comment type="subcellular location">
    <subcellularLocation>
        <location evidence="1 13">Endoplasmic reticulum membrane</location>
        <topology evidence="1 13">Multi-pass membrane protein</topology>
    </subcellularLocation>
</comment>
<feature type="domain" description="GPI ethanolamine phosphate transferase 1 C-terminal" evidence="14">
    <location>
        <begin position="445"/>
        <end position="885"/>
    </location>
</feature>
<dbReference type="InterPro" id="IPR017850">
    <property type="entry name" value="Alkaline_phosphatase_core_sf"/>
</dbReference>
<organism evidence="15 16">
    <name type="scientific">Absidia repens</name>
    <dbReference type="NCBI Taxonomy" id="90262"/>
    <lineage>
        <taxon>Eukaryota</taxon>
        <taxon>Fungi</taxon>
        <taxon>Fungi incertae sedis</taxon>
        <taxon>Mucoromycota</taxon>
        <taxon>Mucoromycotina</taxon>
        <taxon>Mucoromycetes</taxon>
        <taxon>Mucorales</taxon>
        <taxon>Cunninghamellaceae</taxon>
        <taxon>Absidia</taxon>
    </lineage>
</organism>
<feature type="transmembrane region" description="Helical" evidence="13">
    <location>
        <begin position="697"/>
        <end position="714"/>
    </location>
</feature>
<dbReference type="UniPathway" id="UPA00196"/>
<evidence type="ECO:0000256" key="11">
    <source>
        <dbReference type="ARBA" id="ARBA00023180"/>
    </source>
</evidence>
<evidence type="ECO:0000256" key="1">
    <source>
        <dbReference type="ARBA" id="ARBA00004477"/>
    </source>
</evidence>
<feature type="transmembrane region" description="Helical" evidence="13">
    <location>
        <begin position="581"/>
        <end position="600"/>
    </location>
</feature>
<feature type="transmembrane region" description="Helical" evidence="13">
    <location>
        <begin position="607"/>
        <end position="626"/>
    </location>
</feature>
<dbReference type="SUPFAM" id="SSF53649">
    <property type="entry name" value="Alkaline phosphatase-like"/>
    <property type="match status" value="1"/>
</dbReference>
<comment type="pathway">
    <text evidence="2 13">Glycolipid biosynthesis; glycosylphosphatidylinositol-anchor biosynthesis.</text>
</comment>
<evidence type="ECO:0000256" key="9">
    <source>
        <dbReference type="ARBA" id="ARBA00022989"/>
    </source>
</evidence>
<dbReference type="PANTHER" id="PTHR12250:SF0">
    <property type="entry name" value="GPI ETHANOLAMINE PHOSPHATE TRANSFERASE 1"/>
    <property type="match status" value="1"/>
</dbReference>
<dbReference type="InterPro" id="IPR037671">
    <property type="entry name" value="PIGN_N"/>
</dbReference>
<keyword evidence="6 13" id="KW-0808">Transferase</keyword>
<keyword evidence="8 13" id="KW-0256">Endoplasmic reticulum</keyword>
<feature type="transmembrane region" description="Helical" evidence="13">
    <location>
        <begin position="555"/>
        <end position="575"/>
    </location>
</feature>
<feature type="transmembrane region" description="Helical" evidence="13">
    <location>
        <begin position="21"/>
        <end position="41"/>
    </location>
</feature>
<keyword evidence="11" id="KW-0325">Glycoprotein</keyword>
<dbReference type="STRING" id="90262.A0A1X2IW33"/>
<evidence type="ECO:0000256" key="4">
    <source>
        <dbReference type="ARBA" id="ARBA00020831"/>
    </source>
</evidence>
<evidence type="ECO:0000313" key="15">
    <source>
        <dbReference type="EMBL" id="ORZ23222.1"/>
    </source>
</evidence>
<evidence type="ECO:0000313" key="16">
    <source>
        <dbReference type="Proteomes" id="UP000193560"/>
    </source>
</evidence>
<keyword evidence="5 13" id="KW-0337">GPI-anchor biosynthesis</keyword>
<proteinExistence type="inferred from homology"/>
<dbReference type="CDD" id="cd16020">
    <property type="entry name" value="GPI_EPT_1"/>
    <property type="match status" value="1"/>
</dbReference>
<feature type="transmembrane region" description="Helical" evidence="13">
    <location>
        <begin position="721"/>
        <end position="739"/>
    </location>
</feature>
<gene>
    <name evidence="15" type="ORF">BCR42DRAFT_404292</name>
</gene>
<feature type="transmembrane region" description="Helical" evidence="13">
    <location>
        <begin position="455"/>
        <end position="478"/>
    </location>
</feature>
<name>A0A1X2IW33_9FUNG</name>
<reference evidence="15 16" key="1">
    <citation type="submission" date="2016-07" db="EMBL/GenBank/DDBJ databases">
        <title>Pervasive Adenine N6-methylation of Active Genes in Fungi.</title>
        <authorList>
            <consortium name="DOE Joint Genome Institute"/>
            <person name="Mondo S.J."/>
            <person name="Dannebaum R.O."/>
            <person name="Kuo R.C."/>
            <person name="Labutti K."/>
            <person name="Haridas S."/>
            <person name="Kuo A."/>
            <person name="Salamov A."/>
            <person name="Ahrendt S.R."/>
            <person name="Lipzen A."/>
            <person name="Sullivan W."/>
            <person name="Andreopoulos W.B."/>
            <person name="Clum A."/>
            <person name="Lindquist E."/>
            <person name="Daum C."/>
            <person name="Ramamoorthy G.K."/>
            <person name="Gryganskyi A."/>
            <person name="Culley D."/>
            <person name="Magnuson J.K."/>
            <person name="James T.Y."/>
            <person name="O'Malley M.A."/>
            <person name="Stajich J.E."/>
            <person name="Spatafora J.W."/>
            <person name="Visel A."/>
            <person name="Grigoriev I.V."/>
        </authorList>
    </citation>
    <scope>NUCLEOTIDE SEQUENCE [LARGE SCALE GENOMIC DNA]</scope>
    <source>
        <strain evidence="15 16">NRRL 1336</strain>
    </source>
</reference>
<dbReference type="FunFam" id="3.40.720.10:FF:000015">
    <property type="entry name" value="GPI ethanolamine phosphate transferase 1"/>
    <property type="match status" value="1"/>
</dbReference>
<keyword evidence="9 13" id="KW-1133">Transmembrane helix</keyword>
<evidence type="ECO:0000256" key="12">
    <source>
        <dbReference type="ARBA" id="ARBA00024850"/>
    </source>
</evidence>
<dbReference type="InterPro" id="IPR002591">
    <property type="entry name" value="Phosphodiest/P_Trfase"/>
</dbReference>
<dbReference type="InterPro" id="IPR007070">
    <property type="entry name" value="GPI_EtnP_transferase_1"/>
</dbReference>
<dbReference type="Pfam" id="PF04987">
    <property type="entry name" value="PigN"/>
    <property type="match status" value="1"/>
</dbReference>
<accession>A0A1X2IW33</accession>
<evidence type="ECO:0000256" key="7">
    <source>
        <dbReference type="ARBA" id="ARBA00022692"/>
    </source>
</evidence>
<dbReference type="PANTHER" id="PTHR12250">
    <property type="entry name" value="PHOSPHATIDYLINOSITOL GLYCAN, CLASS N"/>
    <property type="match status" value="1"/>
</dbReference>
<evidence type="ECO:0000256" key="10">
    <source>
        <dbReference type="ARBA" id="ARBA00023136"/>
    </source>
</evidence>
<feature type="transmembrane region" description="Helical" evidence="13">
    <location>
        <begin position="827"/>
        <end position="853"/>
    </location>
</feature>
<evidence type="ECO:0000259" key="14">
    <source>
        <dbReference type="Pfam" id="PF04987"/>
    </source>
</evidence>
<feature type="transmembrane region" description="Helical" evidence="13">
    <location>
        <begin position="665"/>
        <end position="685"/>
    </location>
</feature>
<comment type="caution">
    <text evidence="15">The sequence shown here is derived from an EMBL/GenBank/DDBJ whole genome shotgun (WGS) entry which is preliminary data.</text>
</comment>
<keyword evidence="16" id="KW-1185">Reference proteome</keyword>
<feature type="transmembrane region" description="Helical" evidence="13">
    <location>
        <begin position="632"/>
        <end position="653"/>
    </location>
</feature>
<keyword evidence="7 13" id="KW-0812">Transmembrane</keyword>
<comment type="function">
    <text evidence="12 13">Ethanolamine phosphate transferase involved in glycosylphosphatidylinositol-anchor biosynthesis. Transfers ethanolamine phosphate to the first alpha-1,4-linked mannose of the glycosylphosphatidylinositol precursor of GPI-anchor.</text>
</comment>
<dbReference type="GO" id="GO:0006506">
    <property type="term" value="P:GPI anchor biosynthetic process"/>
    <property type="evidence" value="ECO:0007669"/>
    <property type="project" value="UniProtKB-UniPathway"/>
</dbReference>
<dbReference type="EC" id="2.-.-.-" evidence="13"/>
<keyword evidence="10 13" id="KW-0472">Membrane</keyword>
<protein>
    <recommendedName>
        <fullName evidence="4 13">GPI ethanolamine phosphate transferase 1</fullName>
        <ecNumber evidence="13">2.-.-.-</ecNumber>
    </recommendedName>
</protein>
<dbReference type="AlphaFoldDB" id="A0A1X2IW33"/>
<dbReference type="GO" id="GO:0051377">
    <property type="term" value="F:mannose-ethanolamine phosphotransferase activity"/>
    <property type="evidence" value="ECO:0007669"/>
    <property type="project" value="UniProtKB-UniRule"/>
</dbReference>
<evidence type="ECO:0000256" key="8">
    <source>
        <dbReference type="ARBA" id="ARBA00022824"/>
    </source>
</evidence>
<dbReference type="Proteomes" id="UP000193560">
    <property type="component" value="Unassembled WGS sequence"/>
</dbReference>